<dbReference type="EMBL" id="MLJW01003303">
    <property type="protein sequence ID" value="OIQ72361.1"/>
    <property type="molecule type" value="Genomic_DNA"/>
</dbReference>
<dbReference type="AlphaFoldDB" id="A0A1J5PLE4"/>
<organism evidence="1">
    <name type="scientific">mine drainage metagenome</name>
    <dbReference type="NCBI Taxonomy" id="410659"/>
    <lineage>
        <taxon>unclassified sequences</taxon>
        <taxon>metagenomes</taxon>
        <taxon>ecological metagenomes</taxon>
    </lineage>
</organism>
<evidence type="ECO:0008006" key="2">
    <source>
        <dbReference type="Google" id="ProtNLM"/>
    </source>
</evidence>
<accession>A0A1J5PLE4</accession>
<gene>
    <name evidence="1" type="ORF">GALL_460130</name>
</gene>
<reference evidence="1" key="1">
    <citation type="submission" date="2016-10" db="EMBL/GenBank/DDBJ databases">
        <title>Sequence of Gallionella enrichment culture.</title>
        <authorList>
            <person name="Poehlein A."/>
            <person name="Muehling M."/>
            <person name="Daniel R."/>
        </authorList>
    </citation>
    <scope>NUCLEOTIDE SEQUENCE</scope>
</reference>
<protein>
    <recommendedName>
        <fullName evidence="2">Transposase</fullName>
    </recommendedName>
</protein>
<comment type="caution">
    <text evidence="1">The sequence shown here is derived from an EMBL/GenBank/DDBJ whole genome shotgun (WGS) entry which is preliminary data.</text>
</comment>
<name>A0A1J5PLE4_9ZZZZ</name>
<evidence type="ECO:0000313" key="1">
    <source>
        <dbReference type="EMBL" id="OIQ72361.1"/>
    </source>
</evidence>
<sequence length="154" mass="18133">MNYYLNKLMTYHQVHQMEREGFSIQKIADYLVMDWRTAKHLLSLTEQEYLNEQEKIPGRKRSLELYEEFVKEKLLLHPGTPAAQMHDWLKEHHSDFPAVSQKTVFNFVHSVRGKYNILKAKAVREYCCVAELPYGLQAQVDFGFYNMATTLGKT</sequence>
<proteinExistence type="predicted"/>